<keyword evidence="4" id="KW-1185">Reference proteome</keyword>
<dbReference type="eggNOG" id="COG0370">
    <property type="taxonomic scope" value="Bacteria"/>
</dbReference>
<dbReference type="PATRIC" id="fig|411473.3.peg.1478"/>
<evidence type="ECO:0000256" key="1">
    <source>
        <dbReference type="SAM" id="Phobius"/>
    </source>
</evidence>
<dbReference type="GO" id="GO:0016491">
    <property type="term" value="F:oxidoreductase activity"/>
    <property type="evidence" value="ECO:0007669"/>
    <property type="project" value="InterPro"/>
</dbReference>
<feature type="transmembrane region" description="Helical" evidence="1">
    <location>
        <begin position="163"/>
        <end position="190"/>
    </location>
</feature>
<dbReference type="GO" id="GO:0015093">
    <property type="term" value="F:ferrous iron transmembrane transporter activity"/>
    <property type="evidence" value="ECO:0007669"/>
    <property type="project" value="InterPro"/>
</dbReference>
<comment type="caution">
    <text evidence="3">The sequence shown here is derived from an EMBL/GenBank/DDBJ whole genome shotgun (WGS) entry which is preliminary data.</text>
</comment>
<dbReference type="GO" id="GO:0005886">
    <property type="term" value="C:plasma membrane"/>
    <property type="evidence" value="ECO:0007669"/>
    <property type="project" value="TreeGrafter"/>
</dbReference>
<protein>
    <recommendedName>
        <fullName evidence="2">Nucleoside transporter/FeoB GTPase Gate domain-containing protein</fullName>
    </recommendedName>
</protein>
<evidence type="ECO:0000313" key="4">
    <source>
        <dbReference type="Proteomes" id="UP000016662"/>
    </source>
</evidence>
<dbReference type="Proteomes" id="UP000016662">
    <property type="component" value="Unassembled WGS sequence"/>
</dbReference>
<dbReference type="InterPro" id="IPR011642">
    <property type="entry name" value="Gate_dom"/>
</dbReference>
<feature type="transmembrane region" description="Helical" evidence="1">
    <location>
        <begin position="30"/>
        <end position="50"/>
    </location>
</feature>
<reference evidence="3 4" key="1">
    <citation type="submission" date="2013-07" db="EMBL/GenBank/DDBJ databases">
        <authorList>
            <person name="Weinstock G."/>
            <person name="Sodergren E."/>
            <person name="Wylie T."/>
            <person name="Fulton L."/>
            <person name="Fulton R."/>
            <person name="Fronick C."/>
            <person name="O'Laughlin M."/>
            <person name="Godfrey J."/>
            <person name="Miner T."/>
            <person name="Herter B."/>
            <person name="Appelbaum E."/>
            <person name="Cordes M."/>
            <person name="Lek S."/>
            <person name="Wollam A."/>
            <person name="Pepin K.H."/>
            <person name="Palsikar V.B."/>
            <person name="Mitreva M."/>
            <person name="Wilson R.K."/>
        </authorList>
    </citation>
    <scope>NUCLEOTIDE SEQUENCE [LARGE SCALE GENOMIC DNA]</scope>
    <source>
        <strain evidence="3 4">ATCC 27760</strain>
    </source>
</reference>
<gene>
    <name evidence="3" type="ORF">RUMCAL_01805</name>
</gene>
<keyword evidence="1" id="KW-1133">Transmembrane helix</keyword>
<dbReference type="PANTHER" id="PTHR43185:SF2">
    <property type="entry name" value="FERROUS IRON TRANSPORT PROTEIN B"/>
    <property type="match status" value="1"/>
</dbReference>
<evidence type="ECO:0000259" key="2">
    <source>
        <dbReference type="Pfam" id="PF07670"/>
    </source>
</evidence>
<dbReference type="InterPro" id="IPR000415">
    <property type="entry name" value="Nitroreductase-like"/>
</dbReference>
<dbReference type="HOGENOM" id="CLU_1401561_0_0_9"/>
<dbReference type="SUPFAM" id="SSF55469">
    <property type="entry name" value="FMN-dependent nitroreductase-like"/>
    <property type="match status" value="1"/>
</dbReference>
<dbReference type="PANTHER" id="PTHR43185">
    <property type="entry name" value="FERROUS IRON TRANSPORT PROTEIN B"/>
    <property type="match status" value="1"/>
</dbReference>
<dbReference type="Pfam" id="PF07670">
    <property type="entry name" value="Gate"/>
    <property type="match status" value="1"/>
</dbReference>
<name>U2KRL9_9FIRM</name>
<dbReference type="AlphaFoldDB" id="U2KRL9"/>
<evidence type="ECO:0000313" key="3">
    <source>
        <dbReference type="EMBL" id="ERJ94927.1"/>
    </source>
</evidence>
<feature type="domain" description="Nucleoside transporter/FeoB GTPase Gate" evidence="2">
    <location>
        <begin position="43"/>
        <end position="159"/>
    </location>
</feature>
<feature type="transmembrane region" description="Helical" evidence="1">
    <location>
        <begin position="122"/>
        <end position="143"/>
    </location>
</feature>
<accession>U2KRL9</accession>
<dbReference type="EMBL" id="AWVF01000228">
    <property type="protein sequence ID" value="ERJ94927.1"/>
    <property type="molecule type" value="Genomic_DNA"/>
</dbReference>
<sequence>MPSSFTLELPPYRKPQFGKVLVRSLLDRTIFVLGRACLAAAPAGAVIWCFTNCHISGGSIFAHCAALLDTPAQFIGLDGVILLGFLLGFPANEIVLPIICMGYTAGNALAEITDLSRIHEILTTNGWTAATALCMLLFLLFHFPCSTTLLTIHKETGSWKWTLAAWGIPTAVGILLCGVVHWTAVLLAYICKIL</sequence>
<dbReference type="InterPro" id="IPR050860">
    <property type="entry name" value="FeoB_GTPase"/>
</dbReference>
<dbReference type="STRING" id="411473.RUMCAL_01805"/>
<keyword evidence="1" id="KW-0812">Transmembrane</keyword>
<organism evidence="3 4">
    <name type="scientific">Ruminococcus callidus ATCC 27760</name>
    <dbReference type="NCBI Taxonomy" id="411473"/>
    <lineage>
        <taxon>Bacteria</taxon>
        <taxon>Bacillati</taxon>
        <taxon>Bacillota</taxon>
        <taxon>Clostridia</taxon>
        <taxon>Eubacteriales</taxon>
        <taxon>Oscillospiraceae</taxon>
        <taxon>Ruminococcus</taxon>
    </lineage>
</organism>
<keyword evidence="1" id="KW-0472">Membrane</keyword>
<proteinExistence type="predicted"/>